<evidence type="ECO:0000259" key="2">
    <source>
        <dbReference type="Pfam" id="PF18840"/>
    </source>
</evidence>
<feature type="region of interest" description="Disordered" evidence="1">
    <location>
        <begin position="270"/>
        <end position="296"/>
    </location>
</feature>
<accession>A0ABQ4PQU7</accession>
<dbReference type="Pfam" id="PF12083">
    <property type="entry name" value="DUF3560"/>
    <property type="match status" value="1"/>
</dbReference>
<dbReference type="InterPro" id="IPR021944">
    <property type="entry name" value="DUF3560"/>
</dbReference>
<sequence length="557" mass="61671">MTNSIPAQATHTNTHQVAVSLKTQAGSPKPDILKSLKAGKLRKNAKNKIAALLEVATGIVLHTQSMGLDDCYDYNAPKSIDVAGFWVWYEKKYRDLEIYVTVTNGVVSSVRFSDCPYHFSHDVVLTFGEIEADIVEAQPEAAPVVLTKLSSFDTSALEPIAIEVIEIVWSESNQFKDGEKLSLSEYNQKSTIEALEIGRGQGYAKTKIIIHKANGETLEHRHDIDANYPTLTVDLASCGLSATQADTKPFVKYEQVKQALAAGYISPLNHAEKAPEPTPPSDNENSRKVVSLGDYQERIESKRERLEERANKAAAESDRYYSASKSLASLIPFGQPILVGHHSEKRARRHADKIFNDMGKSVAASEKADYLAGKAASIGSNGIASDDPEAITKLKAKLAGLERAQETMKAINKVVRSKHMSDADKIEYMEQSHQLTNRQAQELLKGDFCGRVGFASYQLSNNNATITTTKQRIADLETLHNQKPLAVKGCIDGLAWELFEEDGRIKITFDDKPSEEIRNLIKNYAFKWSRYSTAWVRKITPNAIASARRLLTQLATN</sequence>
<reference evidence="3" key="1">
    <citation type="submission" date="2021-05" db="EMBL/GenBank/DDBJ databases">
        <title>Molecular characterization for Shewanella algae harboring chromosomal blaOXA-55-like strains isolated from clinical and environment sample.</title>
        <authorList>
            <person name="Ohama Y."/>
            <person name="Aoki K."/>
            <person name="Harada S."/>
            <person name="Moriya K."/>
            <person name="Ishii Y."/>
            <person name="Tateda K."/>
        </authorList>
    </citation>
    <scope>NUCLEOTIDE SEQUENCE</scope>
    <source>
        <strain evidence="3">JCM 11563</strain>
    </source>
</reference>
<keyword evidence="4" id="KW-1185">Reference proteome</keyword>
<dbReference type="Pfam" id="PF18840">
    <property type="entry name" value="LPD25"/>
    <property type="match status" value="1"/>
</dbReference>
<dbReference type="Proteomes" id="UP000887104">
    <property type="component" value="Unassembled WGS sequence"/>
</dbReference>
<dbReference type="InterPro" id="IPR041045">
    <property type="entry name" value="LPD25"/>
</dbReference>
<name>A0ABQ4PQU7_9GAMM</name>
<dbReference type="RefSeq" id="WP_246616268.1">
    <property type="nucleotide sequence ID" value="NZ_BPEY01000119.1"/>
</dbReference>
<protein>
    <recommendedName>
        <fullName evidence="2">Large polyvalent protein associated domain-containing protein</fullName>
    </recommendedName>
</protein>
<evidence type="ECO:0000313" key="3">
    <source>
        <dbReference type="EMBL" id="GIU51492.1"/>
    </source>
</evidence>
<proteinExistence type="predicted"/>
<evidence type="ECO:0000313" key="4">
    <source>
        <dbReference type="Proteomes" id="UP000887104"/>
    </source>
</evidence>
<gene>
    <name evidence="3" type="ORF">TUM4438_41300</name>
</gene>
<organism evidence="3 4">
    <name type="scientific">Shewanella sairae</name>
    <dbReference type="NCBI Taxonomy" id="190310"/>
    <lineage>
        <taxon>Bacteria</taxon>
        <taxon>Pseudomonadati</taxon>
        <taxon>Pseudomonadota</taxon>
        <taxon>Gammaproteobacteria</taxon>
        <taxon>Alteromonadales</taxon>
        <taxon>Shewanellaceae</taxon>
        <taxon>Shewanella</taxon>
    </lineage>
</organism>
<comment type="caution">
    <text evidence="3">The sequence shown here is derived from an EMBL/GenBank/DDBJ whole genome shotgun (WGS) entry which is preliminary data.</text>
</comment>
<dbReference type="EMBL" id="BPEY01000119">
    <property type="protein sequence ID" value="GIU51492.1"/>
    <property type="molecule type" value="Genomic_DNA"/>
</dbReference>
<feature type="domain" description="Large polyvalent protein associated" evidence="2">
    <location>
        <begin position="164"/>
        <end position="221"/>
    </location>
</feature>
<evidence type="ECO:0000256" key="1">
    <source>
        <dbReference type="SAM" id="MobiDB-lite"/>
    </source>
</evidence>